<gene>
    <name evidence="8" type="ORF">PVAND_017196</name>
</gene>
<dbReference type="Pfam" id="PF22651">
    <property type="entry name" value="OBP47_like"/>
    <property type="match status" value="1"/>
</dbReference>
<feature type="signal peptide" evidence="6">
    <location>
        <begin position="1"/>
        <end position="19"/>
    </location>
</feature>
<dbReference type="Proteomes" id="UP001107558">
    <property type="component" value="Chromosome 4"/>
</dbReference>
<feature type="region of interest" description="Disordered" evidence="5">
    <location>
        <begin position="293"/>
        <end position="321"/>
    </location>
</feature>
<evidence type="ECO:0000256" key="3">
    <source>
        <dbReference type="ARBA" id="ARBA00022448"/>
    </source>
</evidence>
<comment type="caution">
    <text evidence="8">The sequence shown here is derived from an EMBL/GenBank/DDBJ whole genome shotgun (WGS) entry which is preliminary data.</text>
</comment>
<feature type="chain" id="PRO_5039954193" description="OBP47-like domain-containing protein" evidence="6">
    <location>
        <begin position="20"/>
        <end position="400"/>
    </location>
</feature>
<evidence type="ECO:0000313" key="9">
    <source>
        <dbReference type="Proteomes" id="UP001107558"/>
    </source>
</evidence>
<dbReference type="InterPro" id="IPR054577">
    <property type="entry name" value="OBP47-like_dom"/>
</dbReference>
<dbReference type="PANTHER" id="PTHR21066:SF3">
    <property type="entry name" value="IP02236P"/>
    <property type="match status" value="1"/>
</dbReference>
<dbReference type="InterPro" id="IPR052295">
    <property type="entry name" value="Odorant-binding_protein"/>
</dbReference>
<evidence type="ECO:0000256" key="4">
    <source>
        <dbReference type="ARBA" id="ARBA00022525"/>
    </source>
</evidence>
<dbReference type="Gene3D" id="1.10.238.270">
    <property type="match status" value="2"/>
</dbReference>
<dbReference type="EMBL" id="JADBJN010000004">
    <property type="protein sequence ID" value="KAG5669308.1"/>
    <property type="molecule type" value="Genomic_DNA"/>
</dbReference>
<keyword evidence="4" id="KW-0964">Secreted</keyword>
<keyword evidence="3" id="KW-0813">Transport</keyword>
<organism evidence="8 9">
    <name type="scientific">Polypedilum vanderplanki</name>
    <name type="common">Sleeping chironomid midge</name>
    <dbReference type="NCBI Taxonomy" id="319348"/>
    <lineage>
        <taxon>Eukaryota</taxon>
        <taxon>Metazoa</taxon>
        <taxon>Ecdysozoa</taxon>
        <taxon>Arthropoda</taxon>
        <taxon>Hexapoda</taxon>
        <taxon>Insecta</taxon>
        <taxon>Pterygota</taxon>
        <taxon>Neoptera</taxon>
        <taxon>Endopterygota</taxon>
        <taxon>Diptera</taxon>
        <taxon>Nematocera</taxon>
        <taxon>Chironomoidea</taxon>
        <taxon>Chironomidae</taxon>
        <taxon>Chironominae</taxon>
        <taxon>Polypedilum</taxon>
        <taxon>Polypedilum</taxon>
    </lineage>
</organism>
<dbReference type="AlphaFoldDB" id="A0A9J6BHJ7"/>
<keyword evidence="6" id="KW-0732">Signal</keyword>
<keyword evidence="9" id="KW-1185">Reference proteome</keyword>
<evidence type="ECO:0000313" key="8">
    <source>
        <dbReference type="EMBL" id="KAG5669308.1"/>
    </source>
</evidence>
<dbReference type="PANTHER" id="PTHR21066">
    <property type="entry name" value="ODORANT-BINDING PROTEIN 59A-RELATED"/>
    <property type="match status" value="1"/>
</dbReference>
<accession>A0A9J6BHJ7</accession>
<evidence type="ECO:0000256" key="1">
    <source>
        <dbReference type="ARBA" id="ARBA00004613"/>
    </source>
</evidence>
<reference evidence="8" key="1">
    <citation type="submission" date="2021-03" db="EMBL/GenBank/DDBJ databases">
        <title>Chromosome level genome of the anhydrobiotic midge Polypedilum vanderplanki.</title>
        <authorList>
            <person name="Yoshida Y."/>
            <person name="Kikawada T."/>
            <person name="Gusev O."/>
        </authorList>
    </citation>
    <scope>NUCLEOTIDE SEQUENCE</scope>
    <source>
        <strain evidence="8">NIAS01</strain>
        <tissue evidence="8">Whole body or cell culture</tissue>
    </source>
</reference>
<comment type="subcellular location">
    <subcellularLocation>
        <location evidence="1">Secreted</location>
    </subcellularLocation>
</comment>
<sequence length="400" mass="47243">MSKFLTFLSFLSFVCLSHATQELETEVHPACRSWPVHLKTPRDCCMVPTGRSNYILDRCYYACYHHDKLTNDETSKNEHLECATKCFINSTQIIVNGNFDKEKFKILYNGMSRNNNWQEVIDEAIEKCEFDTKASVHDALAKFYACFDAFLGENCVHFINTPECLKTQELFEHCHPKNVDCESWPLDLMHPEYCCKTPPLISMEARSKCYRNCQVKELFSHRRSRCTEECVYDDSKWKIEDKLDYNGIKEVLHGNSKGNEKWGKVIDAAIEKCKETVEDFKNNKQNVEIENDDEHRHHHHHHHAHFPHHHHHHHHRHHHGPPNEVMILESCLRRTMGRDCVDFREDSYCHRVKNFIEKCPSTRPTEVQVQILPMARDQHQHHYAAAERRHHESYVGKPNY</sequence>
<protein>
    <recommendedName>
        <fullName evidence="7">OBP47-like domain-containing protein</fullName>
    </recommendedName>
</protein>
<comment type="similarity">
    <text evidence="2">Belongs to the PBP/GOBP family.</text>
</comment>
<evidence type="ECO:0000256" key="6">
    <source>
        <dbReference type="SAM" id="SignalP"/>
    </source>
</evidence>
<feature type="compositionally biased region" description="Basic residues" evidence="5">
    <location>
        <begin position="296"/>
        <end position="320"/>
    </location>
</feature>
<evidence type="ECO:0000259" key="7">
    <source>
        <dbReference type="Pfam" id="PF22651"/>
    </source>
</evidence>
<proteinExistence type="inferred from homology"/>
<evidence type="ECO:0000256" key="2">
    <source>
        <dbReference type="ARBA" id="ARBA00008098"/>
    </source>
</evidence>
<feature type="domain" description="OBP47-like" evidence="7">
    <location>
        <begin position="79"/>
        <end position="178"/>
    </location>
</feature>
<dbReference type="GO" id="GO:0005576">
    <property type="term" value="C:extracellular region"/>
    <property type="evidence" value="ECO:0007669"/>
    <property type="project" value="UniProtKB-SubCell"/>
</dbReference>
<evidence type="ECO:0000256" key="5">
    <source>
        <dbReference type="SAM" id="MobiDB-lite"/>
    </source>
</evidence>
<name>A0A9J6BHJ7_POLVA</name>